<keyword evidence="3" id="KW-0731">Sigma factor</keyword>
<sequence>MNAEININQLITSLQQGDVKAFDQLYFHFAPILYNRIFKIVKNPENVEEILQEVFLKIWNIREKLEVERGVTTLLYRIADNLAIDYFRKACRDKALQDELWASSVGFYLHTDQSLYEKEKSKILDEAIQLLSPKRKEILRLCNIENKSYREVATLLGISVSTVSNQLVSAMKDIKNYIQSNYKNELLILVLSFFI</sequence>
<dbReference type="GO" id="GO:0016987">
    <property type="term" value="F:sigma factor activity"/>
    <property type="evidence" value="ECO:0007669"/>
    <property type="project" value="UniProtKB-KW"/>
</dbReference>
<dbReference type="GO" id="GO:0003677">
    <property type="term" value="F:DNA binding"/>
    <property type="evidence" value="ECO:0007669"/>
    <property type="project" value="InterPro"/>
</dbReference>
<dbReference type="InterPro" id="IPR013249">
    <property type="entry name" value="RNA_pol_sigma70_r4_t2"/>
</dbReference>
<reference evidence="7 8" key="1">
    <citation type="submission" date="2019-10" db="EMBL/GenBank/DDBJ databases">
        <authorList>
            <person name="Dong K."/>
        </authorList>
    </citation>
    <scope>NUCLEOTIDE SEQUENCE [LARGE SCALE GENOMIC DNA]</scope>
    <source>
        <strain evidence="8">dk4302</strain>
    </source>
</reference>
<dbReference type="Gene3D" id="1.10.10.10">
    <property type="entry name" value="Winged helix-like DNA-binding domain superfamily/Winged helix DNA-binding domain"/>
    <property type="match status" value="1"/>
</dbReference>
<keyword evidence="2" id="KW-0805">Transcription regulation</keyword>
<dbReference type="NCBIfam" id="TIGR02937">
    <property type="entry name" value="sigma70-ECF"/>
    <property type="match status" value="1"/>
</dbReference>
<dbReference type="InterPro" id="IPR014284">
    <property type="entry name" value="RNA_pol_sigma-70_dom"/>
</dbReference>
<dbReference type="Proteomes" id="UP000326921">
    <property type="component" value="Chromosome"/>
</dbReference>
<feature type="domain" description="RNA polymerase sigma factor 70 region 4 type 2" evidence="6">
    <location>
        <begin position="123"/>
        <end position="173"/>
    </location>
</feature>
<dbReference type="Pfam" id="PF04542">
    <property type="entry name" value="Sigma70_r2"/>
    <property type="match status" value="1"/>
</dbReference>
<dbReference type="PANTHER" id="PTHR43133:SF46">
    <property type="entry name" value="RNA POLYMERASE SIGMA-70 FACTOR ECF SUBFAMILY"/>
    <property type="match status" value="1"/>
</dbReference>
<dbReference type="RefSeq" id="WP_153511931.1">
    <property type="nucleotide sequence ID" value="NZ_CP045652.1"/>
</dbReference>
<feature type="domain" description="RNA polymerase sigma-70 region 2" evidence="5">
    <location>
        <begin position="26"/>
        <end position="90"/>
    </location>
</feature>
<dbReference type="AlphaFoldDB" id="A0A5Q0QD00"/>
<dbReference type="InterPro" id="IPR007627">
    <property type="entry name" value="RNA_pol_sigma70_r2"/>
</dbReference>
<evidence type="ECO:0000259" key="5">
    <source>
        <dbReference type="Pfam" id="PF04542"/>
    </source>
</evidence>
<comment type="similarity">
    <text evidence="1">Belongs to the sigma-70 factor family. ECF subfamily.</text>
</comment>
<evidence type="ECO:0000256" key="1">
    <source>
        <dbReference type="ARBA" id="ARBA00010641"/>
    </source>
</evidence>
<name>A0A5Q0QD00_9SPHI</name>
<dbReference type="SUPFAM" id="SSF88659">
    <property type="entry name" value="Sigma3 and sigma4 domains of RNA polymerase sigma factors"/>
    <property type="match status" value="1"/>
</dbReference>
<evidence type="ECO:0000259" key="6">
    <source>
        <dbReference type="Pfam" id="PF08281"/>
    </source>
</evidence>
<evidence type="ECO:0000313" key="8">
    <source>
        <dbReference type="Proteomes" id="UP000326921"/>
    </source>
</evidence>
<gene>
    <name evidence="7" type="ORF">GFH32_12505</name>
</gene>
<dbReference type="Gene3D" id="1.10.1740.10">
    <property type="match status" value="1"/>
</dbReference>
<dbReference type="InterPro" id="IPR039425">
    <property type="entry name" value="RNA_pol_sigma-70-like"/>
</dbReference>
<dbReference type="InterPro" id="IPR013325">
    <property type="entry name" value="RNA_pol_sigma_r2"/>
</dbReference>
<keyword evidence="8" id="KW-1185">Reference proteome</keyword>
<evidence type="ECO:0000313" key="7">
    <source>
        <dbReference type="EMBL" id="QGA27089.1"/>
    </source>
</evidence>
<dbReference type="KEGG" id="sphe:GFH32_12505"/>
<dbReference type="PANTHER" id="PTHR43133">
    <property type="entry name" value="RNA POLYMERASE ECF-TYPE SIGMA FACTO"/>
    <property type="match status" value="1"/>
</dbReference>
<dbReference type="SUPFAM" id="SSF88946">
    <property type="entry name" value="Sigma2 domain of RNA polymerase sigma factors"/>
    <property type="match status" value="1"/>
</dbReference>
<proteinExistence type="inferred from homology"/>
<protein>
    <submittedName>
        <fullName evidence="7">Sigma-70 family RNA polymerase sigma factor</fullName>
    </submittedName>
</protein>
<organism evidence="7 8">
    <name type="scientific">Sphingobacterium zhuxiongii</name>
    <dbReference type="NCBI Taxonomy" id="2662364"/>
    <lineage>
        <taxon>Bacteria</taxon>
        <taxon>Pseudomonadati</taxon>
        <taxon>Bacteroidota</taxon>
        <taxon>Sphingobacteriia</taxon>
        <taxon>Sphingobacteriales</taxon>
        <taxon>Sphingobacteriaceae</taxon>
        <taxon>Sphingobacterium</taxon>
    </lineage>
</organism>
<accession>A0A5Q0QD00</accession>
<evidence type="ECO:0000256" key="3">
    <source>
        <dbReference type="ARBA" id="ARBA00023082"/>
    </source>
</evidence>
<dbReference type="CDD" id="cd06171">
    <property type="entry name" value="Sigma70_r4"/>
    <property type="match status" value="1"/>
</dbReference>
<dbReference type="Pfam" id="PF08281">
    <property type="entry name" value="Sigma70_r4_2"/>
    <property type="match status" value="1"/>
</dbReference>
<evidence type="ECO:0000256" key="2">
    <source>
        <dbReference type="ARBA" id="ARBA00023015"/>
    </source>
</evidence>
<dbReference type="EMBL" id="CP045652">
    <property type="protein sequence ID" value="QGA27089.1"/>
    <property type="molecule type" value="Genomic_DNA"/>
</dbReference>
<dbReference type="InterPro" id="IPR036388">
    <property type="entry name" value="WH-like_DNA-bd_sf"/>
</dbReference>
<dbReference type="GO" id="GO:0006352">
    <property type="term" value="P:DNA-templated transcription initiation"/>
    <property type="evidence" value="ECO:0007669"/>
    <property type="project" value="InterPro"/>
</dbReference>
<dbReference type="InterPro" id="IPR013324">
    <property type="entry name" value="RNA_pol_sigma_r3/r4-like"/>
</dbReference>
<evidence type="ECO:0000256" key="4">
    <source>
        <dbReference type="ARBA" id="ARBA00023163"/>
    </source>
</evidence>
<keyword evidence="4" id="KW-0804">Transcription</keyword>